<dbReference type="OrthoDB" id="7856496at2"/>
<evidence type="ECO:0000313" key="3">
    <source>
        <dbReference type="Proteomes" id="UP000091846"/>
    </source>
</evidence>
<dbReference type="Gene3D" id="3.50.50.60">
    <property type="entry name" value="FAD/NAD(P)-binding domain"/>
    <property type="match status" value="1"/>
</dbReference>
<dbReference type="RefSeq" id="WP_065027312.1">
    <property type="nucleotide sequence ID" value="NZ_LZKI01000032.1"/>
</dbReference>
<dbReference type="EMBL" id="LZKI01000032">
    <property type="protein sequence ID" value="OBI45271.1"/>
    <property type="molecule type" value="Genomic_DNA"/>
</dbReference>
<accession>A0A1A2Z832</accession>
<dbReference type="Proteomes" id="UP000091846">
    <property type="component" value="Unassembled WGS sequence"/>
</dbReference>
<dbReference type="GO" id="GO:0016491">
    <property type="term" value="F:oxidoreductase activity"/>
    <property type="evidence" value="ECO:0007669"/>
    <property type="project" value="InterPro"/>
</dbReference>
<gene>
    <name evidence="2" type="ORF">A5708_14825</name>
</gene>
<evidence type="ECO:0000313" key="2">
    <source>
        <dbReference type="EMBL" id="OBI45271.1"/>
    </source>
</evidence>
<dbReference type="PANTHER" id="PTHR42923:SF43">
    <property type="entry name" value="AMINE OXIDASE"/>
    <property type="match status" value="1"/>
</dbReference>
<dbReference type="InterPro" id="IPR002937">
    <property type="entry name" value="Amino_oxidase"/>
</dbReference>
<feature type="domain" description="Amine oxidase" evidence="1">
    <location>
        <begin position="35"/>
        <end position="474"/>
    </location>
</feature>
<protein>
    <submittedName>
        <fullName evidence="2">Isorenieratene synthase</fullName>
    </submittedName>
</protein>
<evidence type="ECO:0000259" key="1">
    <source>
        <dbReference type="Pfam" id="PF01593"/>
    </source>
</evidence>
<name>A0A1A2Z832_9MYCO</name>
<comment type="caution">
    <text evidence="2">The sequence shown here is derived from an EMBL/GenBank/DDBJ whole genome shotgun (WGS) entry which is preliminary data.</text>
</comment>
<dbReference type="PANTHER" id="PTHR42923">
    <property type="entry name" value="PROTOPORPHYRINOGEN OXIDASE"/>
    <property type="match status" value="1"/>
</dbReference>
<dbReference type="InterPro" id="IPR036188">
    <property type="entry name" value="FAD/NAD-bd_sf"/>
</dbReference>
<dbReference type="Pfam" id="PF01593">
    <property type="entry name" value="Amino_oxidase"/>
    <property type="match status" value="1"/>
</dbReference>
<sequence>MSADRRRRTFAAPTGLPDATALHCRPRVAVVGGGIAGLSAATGLAERGVAVQIIESEHYLGGRVGGWTERDGDVELAMNRGFHAFFRQYYNLRALLGRIDPQLRMLTPVEDYPLIDGAGRRDSFRGLPRTPPWNAVVFAARSPTFRLRDFTRIDARAAAPLAAVSVPGTYQRLDRTDAATFLEDIRFPAAARHLAFEVFSRSFFADPTNLSAAELATMFHIYFLGSSEGLIFDVPSANYDSALWQPLRGYLEGRGVRFRLATKVLRVDTGPAKTFRVHTDSDDHCDVDAVVLATDIAGLQRIVAASGDLGTDDWRTQIARLRTAPPFAVHRLWLDRPVAAHRPAFLGTAGHEPLDNISVLERYECEARNWAAAHHGSIVELHSYALNSVPSRAAALRQLHKVYPETAAAQIVHEKMLHRNDCPLFSPGSYPHRPPIITPTPGLLLAGDAIRIDLPVALMERAATTGWCAANQLLQRWGLAGHPLATVPTQGRSPLLRWLAARERASRS</sequence>
<dbReference type="AlphaFoldDB" id="A0A1A2Z832"/>
<reference evidence="2 3" key="1">
    <citation type="submission" date="2016-06" db="EMBL/GenBank/DDBJ databases">
        <authorList>
            <person name="Kjaerup R.B."/>
            <person name="Dalgaard T.S."/>
            <person name="Juul-Madsen H.R."/>
        </authorList>
    </citation>
    <scope>NUCLEOTIDE SEQUENCE [LARGE SCALE GENOMIC DNA]</scope>
    <source>
        <strain evidence="2 3">E1334</strain>
    </source>
</reference>
<proteinExistence type="predicted"/>
<dbReference type="InterPro" id="IPR050464">
    <property type="entry name" value="Zeta_carotene_desat/Oxidored"/>
</dbReference>
<organism evidence="2 3">
    <name type="scientific">Mycobacterium colombiense</name>
    <dbReference type="NCBI Taxonomy" id="339268"/>
    <lineage>
        <taxon>Bacteria</taxon>
        <taxon>Bacillati</taxon>
        <taxon>Actinomycetota</taxon>
        <taxon>Actinomycetes</taxon>
        <taxon>Mycobacteriales</taxon>
        <taxon>Mycobacteriaceae</taxon>
        <taxon>Mycobacterium</taxon>
        <taxon>Mycobacterium avium complex (MAC)</taxon>
    </lineage>
</organism>
<dbReference type="SUPFAM" id="SSF51905">
    <property type="entry name" value="FAD/NAD(P)-binding domain"/>
    <property type="match status" value="1"/>
</dbReference>